<dbReference type="Gene3D" id="3.40.50.11780">
    <property type="match status" value="2"/>
</dbReference>
<comment type="similarity">
    <text evidence="1">Belongs to the myoviridae tail sheath protein family.</text>
</comment>
<feature type="region of interest" description="Disordered" evidence="2">
    <location>
        <begin position="360"/>
        <end position="383"/>
    </location>
</feature>
<dbReference type="AlphaFoldDB" id="A0A150TG83"/>
<dbReference type="EMBL" id="JEME01002682">
    <property type="protein sequence ID" value="KYG03518.1"/>
    <property type="molecule type" value="Genomic_DNA"/>
</dbReference>
<accession>A0A150TG83</accession>
<evidence type="ECO:0000256" key="1">
    <source>
        <dbReference type="ARBA" id="ARBA00008005"/>
    </source>
</evidence>
<evidence type="ECO:0000313" key="5">
    <source>
        <dbReference type="Proteomes" id="UP000075502"/>
    </source>
</evidence>
<organism evidence="4 5">
    <name type="scientific">Sorangium cellulosum</name>
    <name type="common">Polyangium cellulosum</name>
    <dbReference type="NCBI Taxonomy" id="56"/>
    <lineage>
        <taxon>Bacteria</taxon>
        <taxon>Pseudomonadati</taxon>
        <taxon>Myxococcota</taxon>
        <taxon>Polyangia</taxon>
        <taxon>Polyangiales</taxon>
        <taxon>Polyangiaceae</taxon>
        <taxon>Sorangium</taxon>
    </lineage>
</organism>
<evidence type="ECO:0000259" key="3">
    <source>
        <dbReference type="Pfam" id="PF17482"/>
    </source>
</evidence>
<evidence type="ECO:0000313" key="4">
    <source>
        <dbReference type="EMBL" id="KYG03518.1"/>
    </source>
</evidence>
<protein>
    <recommendedName>
        <fullName evidence="3">Tail sheath protein C-terminal domain-containing protein</fullName>
    </recommendedName>
</protein>
<feature type="domain" description="Tail sheath protein C-terminal" evidence="3">
    <location>
        <begin position="574"/>
        <end position="670"/>
    </location>
</feature>
<comment type="caution">
    <text evidence="4">The sequence shown here is derived from an EMBL/GenBank/DDBJ whole genome shotgun (WGS) entry which is preliminary data.</text>
</comment>
<gene>
    <name evidence="4" type="ORF">BE21_04590</name>
</gene>
<dbReference type="InterPro" id="IPR052042">
    <property type="entry name" value="Tail_sheath_structural"/>
</dbReference>
<dbReference type="Proteomes" id="UP000075502">
    <property type="component" value="Unassembled WGS sequence"/>
</dbReference>
<sequence length="686" mass="72181">MRAPGIEIVRSARPPGAAAALRADIVGFAGIFERGPALVARRVEDWGEYRAVYGGFVPISGAPRRQALSPLALHGFFQNGGAACVLYRLASPGTRAARAALTDPATGREVVITASSPGNWANGIKLAVPLVVRCRRSARCGFPLARCGEISPGALVRVTGGDKAAFRVLQEGRGGRLWPDRPLPHHDAPLAIEVIDPIVEATIEGAGIRERFHGLSLLPGHPRYLWSFFAVQSPLGPAWAPAIPPSWQPLNDGLARALGQQGPGASALIRSAVFSTWSDAREADAPLRTAARPPSGQGLALEAVLGDGADALGEIDAAAIQEAIRVLACHPAPSVVCIPELMLPVAPAEREYEAEPADIPLEPEAAPPQPCAPGDATPPPAPLRAADARLAGQEEPRPEEDLPSFGDNIALLQEELITTLASTTAGRERIALLDPLPGQSTGEVAARAARLAEVADAGAWRLVHPASLGTMLYPWIRILDPAAPDRRSVLVPPSGHVAGLLAASTRLRGSSAPFGGARIVGTIATERSLSEADRAQLNERQVSAIHAIAGRGVVAYGERTLQRVPGPDRYVPGARVLAFLRRALRVTGETLVFEPNDPLLQTRASAALEEVLNELFRQGALAGATATSSYAVRCDEALNPEGSIALGRLIAEVDVAIAVPLEFLTIRVSFGRDGSVVIDDLESRER</sequence>
<dbReference type="InterPro" id="IPR020287">
    <property type="entry name" value="Tail_sheath_C"/>
</dbReference>
<evidence type="ECO:0000256" key="2">
    <source>
        <dbReference type="SAM" id="MobiDB-lite"/>
    </source>
</evidence>
<reference evidence="4 5" key="1">
    <citation type="submission" date="2014-02" db="EMBL/GenBank/DDBJ databases">
        <title>The small core and large imbalanced accessory genome model reveals a collaborative survival strategy of Sorangium cellulosum strains in nature.</title>
        <authorList>
            <person name="Han K."/>
            <person name="Peng R."/>
            <person name="Blom J."/>
            <person name="Li Y.-Z."/>
        </authorList>
    </citation>
    <scope>NUCLEOTIDE SEQUENCE [LARGE SCALE GENOMIC DNA]</scope>
    <source>
        <strain evidence="4 5">So0007-03</strain>
    </source>
</reference>
<proteinExistence type="inferred from homology"/>
<name>A0A150TG83_SORCE</name>
<dbReference type="Pfam" id="PF17482">
    <property type="entry name" value="Phage_sheath_1C"/>
    <property type="match status" value="1"/>
</dbReference>
<dbReference type="PANTHER" id="PTHR35861:SF1">
    <property type="entry name" value="PHAGE TAIL SHEATH PROTEIN"/>
    <property type="match status" value="1"/>
</dbReference>
<feature type="compositionally biased region" description="Pro residues" evidence="2">
    <location>
        <begin position="365"/>
        <end position="382"/>
    </location>
</feature>
<dbReference type="PANTHER" id="PTHR35861">
    <property type="match status" value="1"/>
</dbReference>